<dbReference type="AlphaFoldDB" id="A0AA41PX76"/>
<comment type="caution">
    <text evidence="2">The sequence shown here is derived from an EMBL/GenBank/DDBJ whole genome shotgun (WGS) entry which is preliminary data.</text>
</comment>
<dbReference type="Proteomes" id="UP001165378">
    <property type="component" value="Unassembled WGS sequence"/>
</dbReference>
<dbReference type="Gene3D" id="2.40.10.480">
    <property type="match status" value="1"/>
</dbReference>
<evidence type="ECO:0000313" key="2">
    <source>
        <dbReference type="EMBL" id="MCF2527227.1"/>
    </source>
</evidence>
<dbReference type="EMBL" id="JAKFHA010000003">
    <property type="protein sequence ID" value="MCF2527227.1"/>
    <property type="molecule type" value="Genomic_DNA"/>
</dbReference>
<dbReference type="Pfam" id="PF13360">
    <property type="entry name" value="PQQ_2"/>
    <property type="match status" value="3"/>
</dbReference>
<protein>
    <submittedName>
        <fullName evidence="2">PQQ-binding-like beta-propeller repeat protein</fullName>
    </submittedName>
</protein>
<dbReference type="InterPro" id="IPR015943">
    <property type="entry name" value="WD40/YVTN_repeat-like_dom_sf"/>
</dbReference>
<accession>A0AA41PX76</accession>
<feature type="domain" description="Pyrrolo-quinoline quinone repeat" evidence="1">
    <location>
        <begin position="194"/>
        <end position="316"/>
    </location>
</feature>
<feature type="domain" description="Pyrrolo-quinoline quinone repeat" evidence="1">
    <location>
        <begin position="323"/>
        <end position="429"/>
    </location>
</feature>
<proteinExistence type="predicted"/>
<dbReference type="Gene3D" id="2.130.10.10">
    <property type="entry name" value="YVTN repeat-like/Quinoprotein amine dehydrogenase"/>
    <property type="match status" value="1"/>
</dbReference>
<dbReference type="InterPro" id="IPR006311">
    <property type="entry name" value="TAT_signal"/>
</dbReference>
<dbReference type="PANTHER" id="PTHR34512:SF30">
    <property type="entry name" value="OUTER MEMBRANE PROTEIN ASSEMBLY FACTOR BAMB"/>
    <property type="match status" value="1"/>
</dbReference>
<dbReference type="SUPFAM" id="SSF50998">
    <property type="entry name" value="Quinoprotein alcohol dehydrogenase-like"/>
    <property type="match status" value="2"/>
</dbReference>
<evidence type="ECO:0000259" key="1">
    <source>
        <dbReference type="Pfam" id="PF13360"/>
    </source>
</evidence>
<gene>
    <name evidence="2" type="ORF">LZ495_08375</name>
</gene>
<feature type="domain" description="Pyrrolo-quinoline quinone repeat" evidence="1">
    <location>
        <begin position="44"/>
        <end position="189"/>
    </location>
</feature>
<dbReference type="SMART" id="SM00564">
    <property type="entry name" value="PQQ"/>
    <property type="match status" value="6"/>
</dbReference>
<name>A0AA41PX76_9ACTN</name>
<dbReference type="Gene3D" id="2.40.128.630">
    <property type="match status" value="1"/>
</dbReference>
<keyword evidence="3" id="KW-1185">Reference proteome</keyword>
<sequence length="436" mass="45578">MTGQAASPPSRRGVLRLAAALTGGAVLGATGCGTGGSAGVPRRAPLWTFRAEDNEWIQGRPAVGSGQLYVTTDADRRPGGSAYGIDAATGQVRWRFRCGGETCAPALVGDVVVFGSGSENSRGTWYGLDAATGSERWRVPDLGSDWTLPTVVSDGVVYVNSSPRQGSGMLVAIRASDGQRLWSFPTPSPSMLVSVAGEVVHAVDPDGNAVGLDTRTGRPRWTGPLRAYRFGPAVPAGELAYVLTQDADWNLGVAAYHPSDGTVRWQTGPELRANALISVADGAVYYSTASGGAGCLDAATGSHRWFTPLPRPDGSNYMITPVGDHLYVAFPRGSSVLHALDRATGAPRWETKVYKANPDRLEHAGTEWVAGGPDGNLLGRDQDRFVGRDPATGSIRWTVGGVRVQGGAVVTAGTTAYPTHLGELYAVDIGPLPPDA</sequence>
<dbReference type="RefSeq" id="WP_235051368.1">
    <property type="nucleotide sequence ID" value="NZ_JAKFHA010000003.1"/>
</dbReference>
<dbReference type="PANTHER" id="PTHR34512">
    <property type="entry name" value="CELL SURFACE PROTEIN"/>
    <property type="match status" value="1"/>
</dbReference>
<organism evidence="2 3">
    <name type="scientific">Yinghuangia soli</name>
    <dbReference type="NCBI Taxonomy" id="2908204"/>
    <lineage>
        <taxon>Bacteria</taxon>
        <taxon>Bacillati</taxon>
        <taxon>Actinomycetota</taxon>
        <taxon>Actinomycetes</taxon>
        <taxon>Kitasatosporales</taxon>
        <taxon>Streptomycetaceae</taxon>
        <taxon>Yinghuangia</taxon>
    </lineage>
</organism>
<dbReference type="PROSITE" id="PS51318">
    <property type="entry name" value="TAT"/>
    <property type="match status" value="1"/>
</dbReference>
<dbReference type="InterPro" id="IPR002372">
    <property type="entry name" value="PQQ_rpt_dom"/>
</dbReference>
<dbReference type="InterPro" id="IPR018391">
    <property type="entry name" value="PQQ_b-propeller_rpt"/>
</dbReference>
<evidence type="ECO:0000313" key="3">
    <source>
        <dbReference type="Proteomes" id="UP001165378"/>
    </source>
</evidence>
<dbReference type="InterPro" id="IPR011047">
    <property type="entry name" value="Quinoprotein_ADH-like_sf"/>
</dbReference>
<reference evidence="2" key="1">
    <citation type="submission" date="2022-01" db="EMBL/GenBank/DDBJ databases">
        <title>Genome-Based Taxonomic Classification of the Phylum Actinobacteria.</title>
        <authorList>
            <person name="Gao Y."/>
        </authorList>
    </citation>
    <scope>NUCLEOTIDE SEQUENCE</scope>
    <source>
        <strain evidence="2">KLBMP 8922</strain>
    </source>
</reference>